<organism evidence="1 2">
    <name type="scientific">Hydrotalea sandarakina</name>
    <dbReference type="NCBI Taxonomy" id="1004304"/>
    <lineage>
        <taxon>Bacteria</taxon>
        <taxon>Pseudomonadati</taxon>
        <taxon>Bacteroidota</taxon>
        <taxon>Chitinophagia</taxon>
        <taxon>Chitinophagales</taxon>
        <taxon>Chitinophagaceae</taxon>
        <taxon>Hydrotalea</taxon>
    </lineage>
</organism>
<protein>
    <submittedName>
        <fullName evidence="1">Uncharacterized protein</fullName>
    </submittedName>
</protein>
<keyword evidence="2" id="KW-1185">Reference proteome</keyword>
<dbReference type="RefSeq" id="WP_146250489.1">
    <property type="nucleotide sequence ID" value="NZ_QKZV01000008.1"/>
</dbReference>
<dbReference type="Proteomes" id="UP000249720">
    <property type="component" value="Unassembled WGS sequence"/>
</dbReference>
<reference evidence="1 2" key="1">
    <citation type="submission" date="2018-06" db="EMBL/GenBank/DDBJ databases">
        <title>Genomic Encyclopedia of Archaeal and Bacterial Type Strains, Phase II (KMG-II): from individual species to whole genera.</title>
        <authorList>
            <person name="Goeker M."/>
        </authorList>
    </citation>
    <scope>NUCLEOTIDE SEQUENCE [LARGE SCALE GENOMIC DNA]</scope>
    <source>
        <strain evidence="1 2">DSM 23241</strain>
    </source>
</reference>
<gene>
    <name evidence="1" type="ORF">LX80_02296</name>
</gene>
<accession>A0A2W7TC46</accession>
<dbReference type="EMBL" id="QKZV01000008">
    <property type="protein sequence ID" value="PZX60812.1"/>
    <property type="molecule type" value="Genomic_DNA"/>
</dbReference>
<evidence type="ECO:0000313" key="1">
    <source>
        <dbReference type="EMBL" id="PZX60812.1"/>
    </source>
</evidence>
<proteinExistence type="predicted"/>
<comment type="caution">
    <text evidence="1">The sequence shown here is derived from an EMBL/GenBank/DDBJ whole genome shotgun (WGS) entry which is preliminary data.</text>
</comment>
<sequence length="77" mass="9167">MSLFTEETLILYLYQETEPKLTREIEAALEDDIFLQEKLKMLQRSIKQLERLKNQSKLPREESVKSILAYAKKHAKK</sequence>
<dbReference type="AlphaFoldDB" id="A0A2W7TC46"/>
<dbReference type="OrthoDB" id="982713at2"/>
<name>A0A2W7TC46_9BACT</name>
<evidence type="ECO:0000313" key="2">
    <source>
        <dbReference type="Proteomes" id="UP000249720"/>
    </source>
</evidence>